<name>A0ABT0EC66_9PSED</name>
<organism evidence="2 3">
    <name type="scientific">Pseudomonas emilianonis</name>
    <dbReference type="NCBI Taxonomy" id="2915812"/>
    <lineage>
        <taxon>Bacteria</taxon>
        <taxon>Pseudomonadati</taxon>
        <taxon>Pseudomonadota</taxon>
        <taxon>Gammaproteobacteria</taxon>
        <taxon>Pseudomonadales</taxon>
        <taxon>Pseudomonadaceae</taxon>
        <taxon>Pseudomonas</taxon>
    </lineage>
</organism>
<comment type="caution">
    <text evidence="2">The sequence shown here is derived from an EMBL/GenBank/DDBJ whole genome shotgun (WGS) entry which is preliminary data.</text>
</comment>
<gene>
    <name evidence="2" type="ORF">L9Z73_02765</name>
</gene>
<evidence type="ECO:0000256" key="1">
    <source>
        <dbReference type="SAM" id="MobiDB-lite"/>
    </source>
</evidence>
<sequence length="652" mass="72241">MSNSFIHRQVVIIDARETNVEVIHPQLAVLMVNNGADIGKRYLDIGSLCYMRRGKPLHTQVGCPVDLSSLDKSRIPFAQALIEQFSAGRISPTTAMTFHKNKKFVDWIDNQKSHYAFDDVSAMKQAYGDYTGYLLHSMNSSGISGQPIKQMTASSYQSSARKLVMLATGLSEPEVSRIATYIPRRSAQANHVNLKLPNADTQAQTFAALINYIEEAHRVLVKGDALPLHLVSPKDDLCYLYSLQPNSAKSQSAEFSTASILFKSPTFPTWEEAKAHFGLMGDSAALQNKRASYDDARQRHEKSNNNSRSWLRVRIGAHAVVAGMLVFIAATGCNLRVAQNLQVGTLKIVSSTQGKRFSGTKARAGGKTVEPEFGARFSPIFKKYLELRTWVLNGADSTLVFPVISNGYGVAPVGASSINGLKRLISRALPKTIWVTPTQWRKNVSYQYVKLSGSDMSLTAEKLGNTETTLRQSYSRPALEDYATEISHFLEAQYHSAITRTRTVELIPVRILGKKKDEIATTGTGSCEKTPESQPEHAQGFTARAPTPNCVDPESCLFCAHYAVHADKEDLRRLLSLRYLIQAIKAKQPADHWQSKFGPTVHRIDEVLSAIQDIDTSYESIINQVRDEVERGALDPFWAIHFDTLVTLGTVS</sequence>
<accession>A0ABT0EC66</accession>
<keyword evidence="3" id="KW-1185">Reference proteome</keyword>
<evidence type="ECO:0000313" key="2">
    <source>
        <dbReference type="EMBL" id="MCK1783319.1"/>
    </source>
</evidence>
<protein>
    <recommendedName>
        <fullName evidence="4">Integrase</fullName>
    </recommendedName>
</protein>
<evidence type="ECO:0000313" key="3">
    <source>
        <dbReference type="Proteomes" id="UP001317085"/>
    </source>
</evidence>
<reference evidence="2 3" key="1">
    <citation type="submission" date="2022-02" db="EMBL/GenBank/DDBJ databases">
        <title>Comparative genomics of the first Antarctic Pseudomonas spp. capable of biotransforming 2,4,6-Trinitrotoluene.</title>
        <authorList>
            <person name="Cabrera M.A."/>
            <person name="Marquez S.L."/>
            <person name="Perez-Donoso J.M."/>
        </authorList>
    </citation>
    <scope>NUCLEOTIDE SEQUENCE [LARGE SCALE GENOMIC DNA]</scope>
    <source>
        <strain evidence="2 3">TNT11</strain>
    </source>
</reference>
<proteinExistence type="predicted"/>
<feature type="region of interest" description="Disordered" evidence="1">
    <location>
        <begin position="522"/>
        <end position="541"/>
    </location>
</feature>
<dbReference type="RefSeq" id="WP_247396115.1">
    <property type="nucleotide sequence ID" value="NZ_JAKNRV010000011.1"/>
</dbReference>
<dbReference type="EMBL" id="JAKNRV010000011">
    <property type="protein sequence ID" value="MCK1783319.1"/>
    <property type="molecule type" value="Genomic_DNA"/>
</dbReference>
<dbReference type="Proteomes" id="UP001317085">
    <property type="component" value="Unassembled WGS sequence"/>
</dbReference>
<evidence type="ECO:0008006" key="4">
    <source>
        <dbReference type="Google" id="ProtNLM"/>
    </source>
</evidence>